<gene>
    <name evidence="10" type="ORF">RB653_008385</name>
</gene>
<sequence>MLSRNLKTLVNNKNILYFTTSTSKSNKIYKSAKEAVEDIPNGSKLLVGGFGLCGIPENLISAVRDTGVKDLIVVSNNAGVDDFGLGILLKSKQIKRMISSYVGENATFESQYLKGELEVELTPQGNLAERLRAGGAGIPAFYTSTGVGTVLVEEGGFPIKYANDGSGKVEIKSEPRPTKVYNGRKYCLEDSITGDYALIKAWKADTRGNLVFRNTSRNFNPPMATAAKIAIAEVEEIVEAGEIKPDEVHLPGIYIQRIVKGPSFEKRIERLTVQQEKDSSKDTTTPAKPKNEAAIKRERIVRRAALEFQDGMYCNLGIGMPTLASNFIPKGIRIELQSENGLLGMGPFPKLGEHDADLINAGKETVTTIPGSSIFSSADSFAMIRGGHVDLTILGGMQVSSNGDLANWVIPGSMVKGPGGAMDLTSSGSRVVVTMEHNSKDGKPKILEKCTLPLTGKSCVNRIITELAVFDVVNGKLELIEIADGQTVDDIKSKTGAPFTVSKNLKPLQQVDI</sequence>
<evidence type="ECO:0000256" key="6">
    <source>
        <dbReference type="ARBA" id="ARBA00023128"/>
    </source>
</evidence>
<evidence type="ECO:0000256" key="1">
    <source>
        <dbReference type="ARBA" id="ARBA00004173"/>
    </source>
</evidence>
<dbReference type="InterPro" id="IPR012792">
    <property type="entry name" value="3-oxoacid_CoA-transf_A"/>
</dbReference>
<dbReference type="NCBIfam" id="TIGR02428">
    <property type="entry name" value="pcaJ_scoB_fam"/>
    <property type="match status" value="1"/>
</dbReference>
<dbReference type="EC" id="2.8.3.5" evidence="7"/>
<proteinExistence type="inferred from homology"/>
<evidence type="ECO:0000256" key="7">
    <source>
        <dbReference type="PIRNR" id="PIRNR000858"/>
    </source>
</evidence>
<keyword evidence="5" id="KW-0809">Transit peptide</keyword>
<feature type="active site" description="5-glutamyl coenzyme A thioester intermediate" evidence="8">
    <location>
        <position position="339"/>
    </location>
</feature>
<keyword evidence="6 7" id="KW-0496">Mitochondrion</keyword>
<dbReference type="Proteomes" id="UP001344447">
    <property type="component" value="Unassembled WGS sequence"/>
</dbReference>
<dbReference type="InterPro" id="IPR004164">
    <property type="entry name" value="CoA_transf_AS"/>
</dbReference>
<keyword evidence="11" id="KW-1185">Reference proteome</keyword>
<dbReference type="PROSITE" id="PS01273">
    <property type="entry name" value="COA_TRANSF_1"/>
    <property type="match status" value="1"/>
</dbReference>
<dbReference type="SUPFAM" id="SSF100950">
    <property type="entry name" value="NagB/RpiA/CoA transferase-like"/>
    <property type="match status" value="2"/>
</dbReference>
<organism evidence="10 11">
    <name type="scientific">Dictyostelium firmibasis</name>
    <dbReference type="NCBI Taxonomy" id="79012"/>
    <lineage>
        <taxon>Eukaryota</taxon>
        <taxon>Amoebozoa</taxon>
        <taxon>Evosea</taxon>
        <taxon>Eumycetozoa</taxon>
        <taxon>Dictyostelia</taxon>
        <taxon>Dictyosteliales</taxon>
        <taxon>Dictyosteliaceae</taxon>
        <taxon>Dictyostelium</taxon>
    </lineage>
</organism>
<dbReference type="InterPro" id="IPR004163">
    <property type="entry name" value="CoA_transf_BS"/>
</dbReference>
<dbReference type="PANTHER" id="PTHR13707">
    <property type="entry name" value="KETOACID-COENZYME A TRANSFERASE"/>
    <property type="match status" value="1"/>
</dbReference>
<dbReference type="PROSITE" id="PS01274">
    <property type="entry name" value="COA_TRANSF_2"/>
    <property type="match status" value="1"/>
</dbReference>
<evidence type="ECO:0000313" key="11">
    <source>
        <dbReference type="Proteomes" id="UP001344447"/>
    </source>
</evidence>
<dbReference type="InterPro" id="IPR014388">
    <property type="entry name" value="3-oxoacid_CoA-transferase"/>
</dbReference>
<reference evidence="10 11" key="1">
    <citation type="submission" date="2023-11" db="EMBL/GenBank/DDBJ databases">
        <title>Dfirmibasis_genome.</title>
        <authorList>
            <person name="Edelbroek B."/>
            <person name="Kjellin J."/>
            <person name="Jerlstrom-Hultqvist J."/>
            <person name="Soderbom F."/>
        </authorList>
    </citation>
    <scope>NUCLEOTIDE SEQUENCE [LARGE SCALE GENOMIC DNA]</scope>
    <source>
        <strain evidence="10 11">TNS-C-14</strain>
    </source>
</reference>
<keyword evidence="4 7" id="KW-0808">Transferase</keyword>
<evidence type="ECO:0000256" key="3">
    <source>
        <dbReference type="ARBA" id="ARBA00007154"/>
    </source>
</evidence>
<dbReference type="NCBIfam" id="TIGR02429">
    <property type="entry name" value="pcaI_scoA_fam"/>
    <property type="match status" value="1"/>
</dbReference>
<comment type="catalytic activity">
    <reaction evidence="7">
        <text>a 3-oxo acid + succinyl-CoA = a 3-oxoacyl-CoA + succinate</text>
        <dbReference type="Rhea" id="RHEA:24564"/>
        <dbReference type="ChEBI" id="CHEBI:30031"/>
        <dbReference type="ChEBI" id="CHEBI:35973"/>
        <dbReference type="ChEBI" id="CHEBI:57292"/>
        <dbReference type="ChEBI" id="CHEBI:90726"/>
        <dbReference type="EC" id="2.8.3.5"/>
    </reaction>
</comment>
<evidence type="ECO:0000256" key="5">
    <source>
        <dbReference type="ARBA" id="ARBA00022946"/>
    </source>
</evidence>
<dbReference type="GO" id="GO:0005739">
    <property type="term" value="C:mitochondrion"/>
    <property type="evidence" value="ECO:0007669"/>
    <property type="project" value="UniProtKB-SubCell"/>
</dbReference>
<comment type="pathway">
    <text evidence="2 7">Ketone metabolism; succinyl-CoA degradation; acetoacetyl-CoA from succinyl-CoA: step 1/1.</text>
</comment>
<dbReference type="GO" id="GO:0008260">
    <property type="term" value="F:succinyl-CoA:3-oxo-acid CoA-transferase activity"/>
    <property type="evidence" value="ECO:0007669"/>
    <property type="project" value="UniProtKB-EC"/>
</dbReference>
<dbReference type="InterPro" id="IPR012791">
    <property type="entry name" value="3-oxoacid_CoA-transf_B"/>
</dbReference>
<dbReference type="Pfam" id="PF01144">
    <property type="entry name" value="CoA_trans"/>
    <property type="match status" value="2"/>
</dbReference>
<comment type="function">
    <text evidence="7">Key enzyme for ketone body catabolism. Transfers the CoA moiety from succinate to acetoacetate. Formation of the enzyme-CoA intermediate proceeds via an unstable anhydride species formed between the carboxylate groups of the enzyme and substrate.</text>
</comment>
<name>A0AAN7TYX0_9MYCE</name>
<dbReference type="Gene3D" id="3.40.1080.10">
    <property type="entry name" value="Glutaconate Coenzyme A-transferase"/>
    <property type="match status" value="2"/>
</dbReference>
<evidence type="ECO:0000256" key="8">
    <source>
        <dbReference type="PIRSR" id="PIRSR000858-1"/>
    </source>
</evidence>
<evidence type="ECO:0000256" key="4">
    <source>
        <dbReference type="ARBA" id="ARBA00022679"/>
    </source>
</evidence>
<dbReference type="PIRSF" id="PIRSF000858">
    <property type="entry name" value="SCOT-t"/>
    <property type="match status" value="1"/>
</dbReference>
<accession>A0AAN7TYX0</accession>
<dbReference type="PANTHER" id="PTHR13707:SF23">
    <property type="entry name" value="SUCCINYL-COA:3-KETOACID-COENZYME A TRANSFERASE"/>
    <property type="match status" value="1"/>
</dbReference>
<dbReference type="AlphaFoldDB" id="A0AAN7TYX0"/>
<evidence type="ECO:0000256" key="9">
    <source>
        <dbReference type="SAM" id="MobiDB-lite"/>
    </source>
</evidence>
<dbReference type="GO" id="GO:0046952">
    <property type="term" value="P:ketone body catabolic process"/>
    <property type="evidence" value="ECO:0007669"/>
    <property type="project" value="InterPro"/>
</dbReference>
<dbReference type="InterPro" id="IPR037171">
    <property type="entry name" value="NagB/RpiA_transferase-like"/>
</dbReference>
<dbReference type="FunFam" id="3.40.1080.10:FF:000001">
    <property type="entry name" value="Succinyl-coa:3-ketoacid-coenzyme a transferase subunit b"/>
    <property type="match status" value="1"/>
</dbReference>
<dbReference type="SMART" id="SM00882">
    <property type="entry name" value="CoA_trans"/>
    <property type="match status" value="2"/>
</dbReference>
<feature type="region of interest" description="Disordered" evidence="9">
    <location>
        <begin position="273"/>
        <end position="292"/>
    </location>
</feature>
<evidence type="ECO:0000256" key="2">
    <source>
        <dbReference type="ARBA" id="ARBA00004753"/>
    </source>
</evidence>
<protein>
    <recommendedName>
        <fullName evidence="7">Succinyl-CoA:3-ketoacid-coenzyme A transferase</fullName>
        <ecNumber evidence="7">2.8.3.5</ecNumber>
    </recommendedName>
</protein>
<dbReference type="EMBL" id="JAVFKY010000003">
    <property type="protein sequence ID" value="KAK5578712.1"/>
    <property type="molecule type" value="Genomic_DNA"/>
</dbReference>
<comment type="subcellular location">
    <subcellularLocation>
        <location evidence="1">Mitochondrion</location>
    </subcellularLocation>
</comment>
<comment type="similarity">
    <text evidence="3 7">Belongs to the 3-oxoacid CoA-transferase family.</text>
</comment>
<dbReference type="FunFam" id="3.40.1080.10:FF:000002">
    <property type="entry name" value="Succinyl-CoA:3-ketoacid-coenzyme A transferase, mitochondrial"/>
    <property type="match status" value="1"/>
</dbReference>
<dbReference type="InterPro" id="IPR004165">
    <property type="entry name" value="CoA_trans_fam_I"/>
</dbReference>
<evidence type="ECO:0000313" key="10">
    <source>
        <dbReference type="EMBL" id="KAK5578712.1"/>
    </source>
</evidence>
<comment type="caution">
    <text evidence="10">The sequence shown here is derived from an EMBL/GenBank/DDBJ whole genome shotgun (WGS) entry which is preliminary data.</text>
</comment>